<protein>
    <submittedName>
        <fullName evidence="1">Uncharacterized protein</fullName>
    </submittedName>
</protein>
<reference evidence="1 2" key="1">
    <citation type="journal article" date="2021" name="Nat. Plants">
        <title>The Taxus genome provides insights into paclitaxel biosynthesis.</title>
        <authorList>
            <person name="Xiong X."/>
            <person name="Gou J."/>
            <person name="Liao Q."/>
            <person name="Li Y."/>
            <person name="Zhou Q."/>
            <person name="Bi G."/>
            <person name="Li C."/>
            <person name="Du R."/>
            <person name="Wang X."/>
            <person name="Sun T."/>
            <person name="Guo L."/>
            <person name="Liang H."/>
            <person name="Lu P."/>
            <person name="Wu Y."/>
            <person name="Zhang Z."/>
            <person name="Ro D.K."/>
            <person name="Shang Y."/>
            <person name="Huang S."/>
            <person name="Yan J."/>
        </authorList>
    </citation>
    <scope>NUCLEOTIDE SEQUENCE [LARGE SCALE GENOMIC DNA]</scope>
    <source>
        <strain evidence="1">Ta-2019</strain>
    </source>
</reference>
<comment type="caution">
    <text evidence="1">The sequence shown here is derived from an EMBL/GenBank/DDBJ whole genome shotgun (WGS) entry which is preliminary data.</text>
</comment>
<gene>
    <name evidence="1" type="ORF">KI387_025728</name>
</gene>
<keyword evidence="2" id="KW-1185">Reference proteome</keyword>
<name>A0AA38FWZ9_TAXCH</name>
<organism evidence="1 2">
    <name type="scientific">Taxus chinensis</name>
    <name type="common">Chinese yew</name>
    <name type="synonym">Taxus wallichiana var. chinensis</name>
    <dbReference type="NCBI Taxonomy" id="29808"/>
    <lineage>
        <taxon>Eukaryota</taxon>
        <taxon>Viridiplantae</taxon>
        <taxon>Streptophyta</taxon>
        <taxon>Embryophyta</taxon>
        <taxon>Tracheophyta</taxon>
        <taxon>Spermatophyta</taxon>
        <taxon>Pinopsida</taxon>
        <taxon>Pinidae</taxon>
        <taxon>Conifers II</taxon>
        <taxon>Cupressales</taxon>
        <taxon>Taxaceae</taxon>
        <taxon>Taxus</taxon>
    </lineage>
</organism>
<accession>A0AA38FWZ9</accession>
<feature type="non-terminal residue" evidence="1">
    <location>
        <position position="1"/>
    </location>
</feature>
<dbReference type="Proteomes" id="UP000824469">
    <property type="component" value="Unassembled WGS sequence"/>
</dbReference>
<dbReference type="AlphaFoldDB" id="A0AA38FWZ9"/>
<evidence type="ECO:0000313" key="1">
    <source>
        <dbReference type="EMBL" id="KAH9310693.1"/>
    </source>
</evidence>
<dbReference type="EMBL" id="JAHRHJ020000006">
    <property type="protein sequence ID" value="KAH9310693.1"/>
    <property type="molecule type" value="Genomic_DNA"/>
</dbReference>
<evidence type="ECO:0000313" key="2">
    <source>
        <dbReference type="Proteomes" id="UP000824469"/>
    </source>
</evidence>
<feature type="non-terminal residue" evidence="1">
    <location>
        <position position="57"/>
    </location>
</feature>
<sequence>SYVDVGIVIVVDVVDVEVGIDVHACGEDVKVGDVVVVGKGIDVIGMVMIVDVDGDAD</sequence>
<proteinExistence type="predicted"/>